<feature type="domain" description="Peptidase M16 C-terminal" evidence="9">
    <location>
        <begin position="234"/>
        <end position="410"/>
    </location>
</feature>
<accession>A0A5C5FM16</accession>
<dbReference type="GO" id="GO:0043171">
    <property type="term" value="P:peptide catabolic process"/>
    <property type="evidence" value="ECO:0007669"/>
    <property type="project" value="TreeGrafter"/>
</dbReference>
<dbReference type="OrthoDB" id="952271at2759"/>
<keyword evidence="13" id="KW-1185">Reference proteome</keyword>
<proteinExistence type="inferred from homology"/>
<dbReference type="InterPro" id="IPR054734">
    <property type="entry name" value="PqqF-like_C_4"/>
</dbReference>
<dbReference type="Pfam" id="PF22456">
    <property type="entry name" value="PqqF-like_C_4"/>
    <property type="match status" value="1"/>
</dbReference>
<evidence type="ECO:0000313" key="12">
    <source>
        <dbReference type="EMBL" id="TNY17878.1"/>
    </source>
</evidence>
<evidence type="ECO:0000313" key="13">
    <source>
        <dbReference type="Proteomes" id="UP000311382"/>
    </source>
</evidence>
<evidence type="ECO:0000259" key="9">
    <source>
        <dbReference type="Pfam" id="PF05193"/>
    </source>
</evidence>
<dbReference type="Pfam" id="PF16187">
    <property type="entry name" value="Peptidase_M16_M"/>
    <property type="match status" value="1"/>
</dbReference>
<keyword evidence="5" id="KW-0862">Zinc</keyword>
<keyword evidence="6" id="KW-0482">Metalloprotease</keyword>
<dbReference type="EMBL" id="SOZI01000170">
    <property type="protein sequence ID" value="TNY17878.1"/>
    <property type="molecule type" value="Genomic_DNA"/>
</dbReference>
<dbReference type="FunFam" id="3.30.830.10:FF:000004">
    <property type="entry name" value="Putative insulin-degrading enzyme"/>
    <property type="match status" value="1"/>
</dbReference>
<dbReference type="InterPro" id="IPR011249">
    <property type="entry name" value="Metalloenz_LuxS/M16"/>
</dbReference>
<comment type="similarity">
    <text evidence="1 7">Belongs to the peptidase M16 family.</text>
</comment>
<dbReference type="InterPro" id="IPR050626">
    <property type="entry name" value="Peptidase_M16"/>
</dbReference>
<dbReference type="GO" id="GO:0046872">
    <property type="term" value="F:metal ion binding"/>
    <property type="evidence" value="ECO:0007669"/>
    <property type="project" value="UniProtKB-KW"/>
</dbReference>
<dbReference type="PROSITE" id="PS00143">
    <property type="entry name" value="INSULINASE"/>
    <property type="match status" value="1"/>
</dbReference>
<dbReference type="Pfam" id="PF05193">
    <property type="entry name" value="Peptidase_M16_C"/>
    <property type="match status" value="1"/>
</dbReference>
<evidence type="ECO:0000256" key="7">
    <source>
        <dbReference type="RuleBase" id="RU004447"/>
    </source>
</evidence>
<protein>
    <submittedName>
        <fullName evidence="12">Metalloenzyme, LuxS/M16 peptidase-like protein</fullName>
    </submittedName>
</protein>
<dbReference type="FunFam" id="3.30.830.10:FF:000003">
    <property type="entry name" value="Insulin-degrading enzyme"/>
    <property type="match status" value="1"/>
</dbReference>
<sequence>MTITDPNYRPDAPPAFVTQPGNALDHLGPAWTRVDPKGDRPAYAYFTKQLERSQNDDREYRLIMLENGLEAIIVSDPKTDKAAAAMDVKVGHLSDPEDIPGLAHFCEHLMFMGTEKYPAENDYTEFLTQHSGMSNAFTGMDQTNYFFDVAPQHLAPALDRFAQFFISPLFDESCTEREANAVHSENSKNLQSDMWRLYQLDKSTSSREHAFWRFGTGDRKTLWETPRERGFDVRKRLIEWCEKHYSANVCKLAVVSKDSLDATTELVVSQFSPIPNRALTPPTFPGSPLTAAELGKTTFVKTVKDTRLLELSFPWADESELYASKPGSFLSHLVGHEGKGSVLSYLKHRGWANGISAGAGTNGASGFDFFKIHVDLTKEGLAHYEDVASVIFAYIALLRAHPPAEWAFLEVAQLSQLAFRFKEKSPPSSSVSRLSMMMSRPFPRDKVLSAPWTCTEFYPAKIAELVGTMTPENCRITLGSKQEVGGRTYGEKEEWYGTEFTIEPTAAKILASGKDAAAYPELSLPEPNALIPQDLEVKNKVKADKPARRPLNLRNTPVSRVWHKQDDRWLIPRAGAFFLFRSPHIDASALASVQTRMFTELIRDSLQEYSYEAELAGLSYNFDQAADGILLSLDGYNDKLAVLVDVVVKRMKEYKVDEKRFALVHDQLVRLYENFRLEQPYQHVGVDGAHLTTAVSYPLEDKLAALAQVTPENLEQHIARVLGKMHIESLAHGNVTRDEALRMAATVEETFKPQALSVEELKSRQALVVPPGKWLARRLVPNPVDNNTAVEQFTYVGDLYDDELRARLSVFSTIMSEPLFDDLRAKQQLGYIVSSGARKSIAFMGLRVIVQSERDGPYIESRINAFWDDFKVKLDEMSEADIEKYKEAVISCKLEDHKNMWQESSALWVDIHTGWYDFEQRWRDAETVKKLTKADLVSFFSTYFFDSPQRPLHRLSIHLDSQRLTPEALASLGPVMANLGVEADPAQMAALAKSRPTVDAAKVAAEQLLRAQGRGDDDVRKLLDEVEKLRTLPVPEGYEVIEDREQWRVQREKAPHAHAVAEYSDLFPAKL</sequence>
<dbReference type="AlphaFoldDB" id="A0A5C5FM16"/>
<feature type="domain" description="Coenzyme PQQ synthesis protein F-like C-terminal lobe" evidence="11">
    <location>
        <begin position="811"/>
        <end position="908"/>
    </location>
</feature>
<dbReference type="GO" id="GO:0005829">
    <property type="term" value="C:cytosol"/>
    <property type="evidence" value="ECO:0007669"/>
    <property type="project" value="TreeGrafter"/>
</dbReference>
<evidence type="ECO:0000256" key="1">
    <source>
        <dbReference type="ARBA" id="ARBA00007261"/>
    </source>
</evidence>
<dbReference type="PANTHER" id="PTHR43690:SF18">
    <property type="entry name" value="INSULIN-DEGRADING ENZYME-RELATED"/>
    <property type="match status" value="1"/>
</dbReference>
<dbReference type="FunFam" id="3.30.830.10:FF:000005">
    <property type="entry name" value="nardilysin isoform X1"/>
    <property type="match status" value="1"/>
</dbReference>
<dbReference type="InterPro" id="IPR011765">
    <property type="entry name" value="Pept_M16_N"/>
</dbReference>
<evidence type="ECO:0000256" key="3">
    <source>
        <dbReference type="ARBA" id="ARBA00022723"/>
    </source>
</evidence>
<gene>
    <name evidence="12" type="ORF">DMC30DRAFT_419376</name>
</gene>
<feature type="domain" description="Peptidase M16 middle/third" evidence="10">
    <location>
        <begin position="419"/>
        <end position="705"/>
    </location>
</feature>
<dbReference type="Proteomes" id="UP000311382">
    <property type="component" value="Unassembled WGS sequence"/>
</dbReference>
<dbReference type="PANTHER" id="PTHR43690">
    <property type="entry name" value="NARDILYSIN"/>
    <property type="match status" value="1"/>
</dbReference>
<dbReference type="SUPFAM" id="SSF63411">
    <property type="entry name" value="LuxS/MPP-like metallohydrolase"/>
    <property type="match status" value="4"/>
</dbReference>
<dbReference type="InterPro" id="IPR001431">
    <property type="entry name" value="Pept_M16_Zn_BS"/>
</dbReference>
<dbReference type="STRING" id="5288.A0A5C5FM16"/>
<dbReference type="Pfam" id="PF00675">
    <property type="entry name" value="Peptidase_M16"/>
    <property type="match status" value="1"/>
</dbReference>
<dbReference type="GO" id="GO:0005739">
    <property type="term" value="C:mitochondrion"/>
    <property type="evidence" value="ECO:0007669"/>
    <property type="project" value="TreeGrafter"/>
</dbReference>
<dbReference type="InterPro" id="IPR007863">
    <property type="entry name" value="Peptidase_M16_C"/>
</dbReference>
<name>A0A5C5FM16_9BASI</name>
<evidence type="ECO:0000259" key="10">
    <source>
        <dbReference type="Pfam" id="PF16187"/>
    </source>
</evidence>
<keyword evidence="2" id="KW-0645">Protease</keyword>
<organism evidence="12 13">
    <name type="scientific">Rhodotorula diobovata</name>
    <dbReference type="NCBI Taxonomy" id="5288"/>
    <lineage>
        <taxon>Eukaryota</taxon>
        <taxon>Fungi</taxon>
        <taxon>Dikarya</taxon>
        <taxon>Basidiomycota</taxon>
        <taxon>Pucciniomycotina</taxon>
        <taxon>Microbotryomycetes</taxon>
        <taxon>Sporidiobolales</taxon>
        <taxon>Sporidiobolaceae</taxon>
        <taxon>Rhodotorula</taxon>
    </lineage>
</organism>
<keyword evidence="3" id="KW-0479">Metal-binding</keyword>
<evidence type="ECO:0000256" key="4">
    <source>
        <dbReference type="ARBA" id="ARBA00022801"/>
    </source>
</evidence>
<keyword evidence="4" id="KW-0378">Hydrolase</keyword>
<feature type="domain" description="Peptidase M16 N-terminal" evidence="8">
    <location>
        <begin position="72"/>
        <end position="204"/>
    </location>
</feature>
<evidence type="ECO:0000256" key="2">
    <source>
        <dbReference type="ARBA" id="ARBA00022670"/>
    </source>
</evidence>
<dbReference type="InterPro" id="IPR032632">
    <property type="entry name" value="Peptidase_M16_M"/>
</dbReference>
<evidence type="ECO:0000259" key="11">
    <source>
        <dbReference type="Pfam" id="PF22456"/>
    </source>
</evidence>
<evidence type="ECO:0000256" key="5">
    <source>
        <dbReference type="ARBA" id="ARBA00022833"/>
    </source>
</evidence>
<comment type="caution">
    <text evidence="12">The sequence shown here is derived from an EMBL/GenBank/DDBJ whole genome shotgun (WGS) entry which is preliminary data.</text>
</comment>
<dbReference type="Gene3D" id="3.30.830.10">
    <property type="entry name" value="Metalloenzyme, LuxS/M16 peptidase-like"/>
    <property type="match status" value="4"/>
</dbReference>
<dbReference type="GO" id="GO:0051603">
    <property type="term" value="P:proteolysis involved in protein catabolic process"/>
    <property type="evidence" value="ECO:0007669"/>
    <property type="project" value="TreeGrafter"/>
</dbReference>
<evidence type="ECO:0000259" key="8">
    <source>
        <dbReference type="Pfam" id="PF00675"/>
    </source>
</evidence>
<evidence type="ECO:0000256" key="6">
    <source>
        <dbReference type="ARBA" id="ARBA00023049"/>
    </source>
</evidence>
<dbReference type="GO" id="GO:0004222">
    <property type="term" value="F:metalloendopeptidase activity"/>
    <property type="evidence" value="ECO:0007669"/>
    <property type="project" value="InterPro"/>
</dbReference>
<reference evidence="12 13" key="1">
    <citation type="submission" date="2019-03" db="EMBL/GenBank/DDBJ databases">
        <title>Rhodosporidium diobovatum UCD-FST 08-225 genome sequencing, assembly, and annotation.</title>
        <authorList>
            <person name="Fakankun I.U."/>
            <person name="Fristensky B."/>
            <person name="Levin D.B."/>
        </authorList>
    </citation>
    <scope>NUCLEOTIDE SEQUENCE [LARGE SCALE GENOMIC DNA]</scope>
    <source>
        <strain evidence="12 13">UCD-FST 08-225</strain>
    </source>
</reference>